<dbReference type="Gene3D" id="3.40.50.150">
    <property type="entry name" value="Vaccinia Virus protein VP39"/>
    <property type="match status" value="1"/>
</dbReference>
<dbReference type="RefSeq" id="XP_045954114.1">
    <property type="nucleotide sequence ID" value="XM_046096631.1"/>
</dbReference>
<keyword evidence="4" id="KW-0949">S-adenosyl-L-methionine</keyword>
<evidence type="ECO:0000256" key="2">
    <source>
        <dbReference type="ARBA" id="ARBA00022603"/>
    </source>
</evidence>
<dbReference type="GO" id="GO:0008757">
    <property type="term" value="F:S-adenosylmethionine-dependent methyltransferase activity"/>
    <property type="evidence" value="ECO:0007669"/>
    <property type="project" value="UniProtKB-ARBA"/>
</dbReference>
<keyword evidence="6" id="KW-1185">Reference proteome</keyword>
<comment type="caution">
    <text evidence="5">The sequence shown here is derived from an EMBL/GenBank/DDBJ whole genome shotgun (WGS) entry which is preliminary data.</text>
</comment>
<evidence type="ECO:0008006" key="7">
    <source>
        <dbReference type="Google" id="ProtNLM"/>
    </source>
</evidence>
<dbReference type="PROSITE" id="PS51560">
    <property type="entry name" value="SAM_MT_NNT1"/>
    <property type="match status" value="1"/>
</dbReference>
<evidence type="ECO:0000256" key="1">
    <source>
        <dbReference type="ARBA" id="ARBA00022490"/>
    </source>
</evidence>
<reference evidence="5" key="1">
    <citation type="journal article" date="2021" name="Nat. Commun.">
        <title>Genetic determinants of endophytism in the Arabidopsis root mycobiome.</title>
        <authorList>
            <person name="Mesny F."/>
            <person name="Miyauchi S."/>
            <person name="Thiergart T."/>
            <person name="Pickel B."/>
            <person name="Atanasova L."/>
            <person name="Karlsson M."/>
            <person name="Huettel B."/>
            <person name="Barry K.W."/>
            <person name="Haridas S."/>
            <person name="Chen C."/>
            <person name="Bauer D."/>
            <person name="Andreopoulos W."/>
            <person name="Pangilinan J."/>
            <person name="LaButti K."/>
            <person name="Riley R."/>
            <person name="Lipzen A."/>
            <person name="Clum A."/>
            <person name="Drula E."/>
            <person name="Henrissat B."/>
            <person name="Kohler A."/>
            <person name="Grigoriev I.V."/>
            <person name="Martin F.M."/>
            <person name="Hacquard S."/>
        </authorList>
    </citation>
    <scope>NUCLEOTIDE SEQUENCE</scope>
    <source>
        <strain evidence="5">MPI-SDFR-AT-0073</strain>
    </source>
</reference>
<evidence type="ECO:0000313" key="6">
    <source>
        <dbReference type="Proteomes" id="UP000758603"/>
    </source>
</evidence>
<dbReference type="CDD" id="cd02440">
    <property type="entry name" value="AdoMet_MTases"/>
    <property type="match status" value="1"/>
</dbReference>
<keyword evidence="1" id="KW-0963">Cytoplasm</keyword>
<keyword evidence="3" id="KW-0808">Transferase</keyword>
<sequence length="299" mass="34337">MSIKQPNEMKIHIQIGQLRYLATPHQNFLLPIKYHFRSNTMDDEEQLDVGMFEEPADFAPPKPPTVAYHEMKSGHKVPIHLVGFNLREGHYLWNGARYISNWFEDNVSSIKDKTVFELGAGGGLPSIVAAILGAKKAVCTDYPDRELIEFIEKNIAESSTLIPEPKDRVVAEGYEWGQSPKPVLAHLDEQGRSDGFDVLVLADLLFKHPQHENMIRTIEMTLSKKRDSKALVFFTSYRPWLQQADLAFFDRARDHGFKVEKIFEHRLEKPMFENDPGDLDVQKLCTGWEIKWPEEKCSA</sequence>
<dbReference type="AlphaFoldDB" id="A0A9P8UDC6"/>
<dbReference type="Proteomes" id="UP000758603">
    <property type="component" value="Unassembled WGS sequence"/>
</dbReference>
<dbReference type="PANTHER" id="PTHR14614:SF10">
    <property type="entry name" value="PROTEIN N-TERMINAL AND LYSINE N-METHYLTRANSFERASE EFM7"/>
    <property type="match status" value="1"/>
</dbReference>
<dbReference type="GO" id="GO:0005737">
    <property type="term" value="C:cytoplasm"/>
    <property type="evidence" value="ECO:0007669"/>
    <property type="project" value="TreeGrafter"/>
</dbReference>
<evidence type="ECO:0000256" key="4">
    <source>
        <dbReference type="ARBA" id="ARBA00022691"/>
    </source>
</evidence>
<name>A0A9P8UDC6_9PEZI</name>
<evidence type="ECO:0000256" key="3">
    <source>
        <dbReference type="ARBA" id="ARBA00022679"/>
    </source>
</evidence>
<dbReference type="InterPro" id="IPR019410">
    <property type="entry name" value="Methyltransf_16"/>
</dbReference>
<dbReference type="PANTHER" id="PTHR14614">
    <property type="entry name" value="HEPATOCELLULAR CARCINOMA-ASSOCIATED ANTIGEN"/>
    <property type="match status" value="1"/>
</dbReference>
<dbReference type="SUPFAM" id="SSF53335">
    <property type="entry name" value="S-adenosyl-L-methionine-dependent methyltransferases"/>
    <property type="match status" value="1"/>
</dbReference>
<dbReference type="EMBL" id="JAGPXC010000008">
    <property type="protein sequence ID" value="KAH6647602.1"/>
    <property type="molecule type" value="Genomic_DNA"/>
</dbReference>
<keyword evidence="2" id="KW-0489">Methyltransferase</keyword>
<dbReference type="GO" id="GO:0032259">
    <property type="term" value="P:methylation"/>
    <property type="evidence" value="ECO:0007669"/>
    <property type="project" value="UniProtKB-KW"/>
</dbReference>
<dbReference type="GeneID" id="70125523"/>
<dbReference type="InterPro" id="IPR025784">
    <property type="entry name" value="EFM7"/>
</dbReference>
<gene>
    <name evidence="5" type="ORF">BKA67DRAFT_392345</name>
</gene>
<dbReference type="Pfam" id="PF10294">
    <property type="entry name" value="Methyltransf_16"/>
    <property type="match status" value="1"/>
</dbReference>
<dbReference type="InterPro" id="IPR029063">
    <property type="entry name" value="SAM-dependent_MTases_sf"/>
</dbReference>
<evidence type="ECO:0000313" key="5">
    <source>
        <dbReference type="EMBL" id="KAH6647602.1"/>
    </source>
</evidence>
<accession>A0A9P8UDC6</accession>
<dbReference type="OrthoDB" id="46564at2759"/>
<organism evidence="5 6">
    <name type="scientific">Truncatella angustata</name>
    <dbReference type="NCBI Taxonomy" id="152316"/>
    <lineage>
        <taxon>Eukaryota</taxon>
        <taxon>Fungi</taxon>
        <taxon>Dikarya</taxon>
        <taxon>Ascomycota</taxon>
        <taxon>Pezizomycotina</taxon>
        <taxon>Sordariomycetes</taxon>
        <taxon>Xylariomycetidae</taxon>
        <taxon>Amphisphaeriales</taxon>
        <taxon>Sporocadaceae</taxon>
        <taxon>Truncatella</taxon>
    </lineage>
</organism>
<protein>
    <recommendedName>
        <fullName evidence="7">Elongation factor methyltransferase 7</fullName>
    </recommendedName>
</protein>
<proteinExistence type="predicted"/>